<proteinExistence type="predicted"/>
<dbReference type="InterPro" id="IPR050312">
    <property type="entry name" value="IolE/XylAMocC-like"/>
</dbReference>
<sequence length="340" mass="38517">MQRRNFLKNATALSAGGMLSATHSLEPAPSQQPKKIGIQIYSIRRELQKDMIGPLKALKDIGFTHVELYGYEQKDKKGSVLGYSLKDYRKLLQDVGLEATSSHLEPPLKSLYKFGDGGGTGKGERSIQIERYTKQNAGTIIEFWKRALADHHDLGVNVLVQPAMPIVTNLDDAKWVCEIFNQTGELARQANMRWGYHNHSAEFKRIGAKRGEDWSPEMTITKATYPTEIFYDFLLTHTEPSLVFFEMDVYWAVMGQCDPVTYFNRYPGRFAQLHIKDRDILGSTGFMNFENIFTVGYSTGGLERYYAELEYPGTVSGASATQLQAVRQSYEYLAKSLFVK</sequence>
<dbReference type="GO" id="GO:0016853">
    <property type="term" value="F:isomerase activity"/>
    <property type="evidence" value="ECO:0007669"/>
    <property type="project" value="UniProtKB-KW"/>
</dbReference>
<keyword evidence="1" id="KW-0413">Isomerase</keyword>
<dbReference type="SUPFAM" id="SSF51658">
    <property type="entry name" value="Xylose isomerase-like"/>
    <property type="match status" value="1"/>
</dbReference>
<organism evidence="1 2">
    <name type="scientific">Larkinella arboricola</name>
    <dbReference type="NCBI Taxonomy" id="643671"/>
    <lineage>
        <taxon>Bacteria</taxon>
        <taxon>Pseudomonadati</taxon>
        <taxon>Bacteroidota</taxon>
        <taxon>Cytophagia</taxon>
        <taxon>Cytophagales</taxon>
        <taxon>Spirosomataceae</taxon>
        <taxon>Larkinella</taxon>
    </lineage>
</organism>
<evidence type="ECO:0000313" key="1">
    <source>
        <dbReference type="EMBL" id="RAJ93064.1"/>
    </source>
</evidence>
<reference evidence="1 2" key="1">
    <citation type="submission" date="2018-06" db="EMBL/GenBank/DDBJ databases">
        <title>Genomic Encyclopedia of Archaeal and Bacterial Type Strains, Phase II (KMG-II): from individual species to whole genera.</title>
        <authorList>
            <person name="Goeker M."/>
        </authorList>
    </citation>
    <scope>NUCLEOTIDE SEQUENCE [LARGE SCALE GENOMIC DNA]</scope>
    <source>
        <strain evidence="1 2">DSM 21851</strain>
    </source>
</reference>
<evidence type="ECO:0000313" key="2">
    <source>
        <dbReference type="Proteomes" id="UP000248790"/>
    </source>
</evidence>
<keyword evidence="2" id="KW-1185">Reference proteome</keyword>
<dbReference type="PANTHER" id="PTHR12110:SF41">
    <property type="entry name" value="INOSOSE DEHYDRATASE"/>
    <property type="match status" value="1"/>
</dbReference>
<protein>
    <submittedName>
        <fullName evidence="1">Sugar phosphate isomerase/epimerase</fullName>
    </submittedName>
</protein>
<accession>A0A327WNI3</accession>
<gene>
    <name evidence="1" type="ORF">LX87_04576</name>
</gene>
<dbReference type="Proteomes" id="UP000248790">
    <property type="component" value="Unassembled WGS sequence"/>
</dbReference>
<name>A0A327WNI3_LARAB</name>
<dbReference type="AlphaFoldDB" id="A0A327WNI3"/>
<comment type="caution">
    <text evidence="1">The sequence shown here is derived from an EMBL/GenBank/DDBJ whole genome shotgun (WGS) entry which is preliminary data.</text>
</comment>
<dbReference type="Gene3D" id="3.20.20.150">
    <property type="entry name" value="Divalent-metal-dependent TIM barrel enzymes"/>
    <property type="match status" value="1"/>
</dbReference>
<dbReference type="PANTHER" id="PTHR12110">
    <property type="entry name" value="HYDROXYPYRUVATE ISOMERASE"/>
    <property type="match status" value="1"/>
</dbReference>
<dbReference type="InterPro" id="IPR036237">
    <property type="entry name" value="Xyl_isomerase-like_sf"/>
</dbReference>
<dbReference type="RefSeq" id="WP_111630601.1">
    <property type="nucleotide sequence ID" value="NZ_QLMC01000006.1"/>
</dbReference>
<dbReference type="OrthoDB" id="9798407at2"/>
<dbReference type="EMBL" id="QLMC01000006">
    <property type="protein sequence ID" value="RAJ93064.1"/>
    <property type="molecule type" value="Genomic_DNA"/>
</dbReference>